<dbReference type="AlphaFoldDB" id="A0A0F9K6K0"/>
<feature type="region of interest" description="Disordered" evidence="1">
    <location>
        <begin position="103"/>
        <end position="139"/>
    </location>
</feature>
<name>A0A0F9K6K0_9ZZZZ</name>
<dbReference type="EMBL" id="LAZR01009850">
    <property type="protein sequence ID" value="KKM70266.1"/>
    <property type="molecule type" value="Genomic_DNA"/>
</dbReference>
<gene>
    <name evidence="2" type="ORF">LCGC14_1442380</name>
</gene>
<evidence type="ECO:0000256" key="1">
    <source>
        <dbReference type="SAM" id="MobiDB-lite"/>
    </source>
</evidence>
<organism evidence="2">
    <name type="scientific">marine sediment metagenome</name>
    <dbReference type="NCBI Taxonomy" id="412755"/>
    <lineage>
        <taxon>unclassified sequences</taxon>
        <taxon>metagenomes</taxon>
        <taxon>ecological metagenomes</taxon>
    </lineage>
</organism>
<feature type="non-terminal residue" evidence="2">
    <location>
        <position position="1"/>
    </location>
</feature>
<protein>
    <submittedName>
        <fullName evidence="2">Uncharacterized protein</fullName>
    </submittedName>
</protein>
<evidence type="ECO:0000313" key="2">
    <source>
        <dbReference type="EMBL" id="KKM70266.1"/>
    </source>
</evidence>
<comment type="caution">
    <text evidence="2">The sequence shown here is derived from an EMBL/GenBank/DDBJ whole genome shotgun (WGS) entry which is preliminary data.</text>
</comment>
<sequence length="139" mass="16050">FAHSSRCCGRFALCGRSNPTTNIAAMKPVDTARSAWPGQDEHCSCRHAKRLQDKDKWRDRENIGNHEHGQHRPDRKDLVLVGDGTIPLPITDDRAKYRMVAQPSLNRRRAFGKGKRRKQHQWRGWKQRKNNAQDAQSQS</sequence>
<reference evidence="2" key="1">
    <citation type="journal article" date="2015" name="Nature">
        <title>Complex archaea that bridge the gap between prokaryotes and eukaryotes.</title>
        <authorList>
            <person name="Spang A."/>
            <person name="Saw J.H."/>
            <person name="Jorgensen S.L."/>
            <person name="Zaremba-Niedzwiedzka K."/>
            <person name="Martijn J."/>
            <person name="Lind A.E."/>
            <person name="van Eijk R."/>
            <person name="Schleper C."/>
            <person name="Guy L."/>
            <person name="Ettema T.J."/>
        </authorList>
    </citation>
    <scope>NUCLEOTIDE SEQUENCE</scope>
</reference>
<proteinExistence type="predicted"/>
<accession>A0A0F9K6K0</accession>
<feature type="compositionally biased region" description="Polar residues" evidence="1">
    <location>
        <begin position="130"/>
        <end position="139"/>
    </location>
</feature>
<feature type="compositionally biased region" description="Basic residues" evidence="1">
    <location>
        <begin position="106"/>
        <end position="129"/>
    </location>
</feature>